<dbReference type="InterPro" id="IPR023214">
    <property type="entry name" value="HAD_sf"/>
</dbReference>
<dbReference type="Bgee" id="ENSLACG00000012029">
    <property type="expression patterns" value="Expressed in muscle tissue and 4 other cell types or tissues"/>
</dbReference>
<dbReference type="InterPro" id="IPR013786">
    <property type="entry name" value="AcylCoA_DH/ox_N"/>
</dbReference>
<dbReference type="Gene3D" id="3.90.1200.10">
    <property type="match status" value="1"/>
</dbReference>
<dbReference type="SUPFAM" id="SSF56645">
    <property type="entry name" value="Acyl-CoA dehydrogenase NM domain-like"/>
    <property type="match status" value="1"/>
</dbReference>
<accession>H3AVJ6</accession>
<protein>
    <submittedName>
        <fullName evidence="10">Acyl-CoA dehydrogenase family member 10</fullName>
    </submittedName>
</protein>
<dbReference type="EMBL" id="AFYH01073456">
    <property type="status" value="NOT_ANNOTATED_CDS"/>
    <property type="molecule type" value="Genomic_DNA"/>
</dbReference>
<dbReference type="GO" id="GO:0050660">
    <property type="term" value="F:flavin adenine dinucleotide binding"/>
    <property type="evidence" value="ECO:0007669"/>
    <property type="project" value="InterPro"/>
</dbReference>
<evidence type="ECO:0000259" key="9">
    <source>
        <dbReference type="Pfam" id="PF02771"/>
    </source>
</evidence>
<dbReference type="EMBL" id="AFYH01073459">
    <property type="status" value="NOT_ANNOTATED_CDS"/>
    <property type="molecule type" value="Genomic_DNA"/>
</dbReference>
<keyword evidence="11" id="KW-1185">Reference proteome</keyword>
<dbReference type="SUPFAM" id="SSF47203">
    <property type="entry name" value="Acyl-CoA dehydrogenase C-terminal domain-like"/>
    <property type="match status" value="1"/>
</dbReference>
<dbReference type="Pfam" id="PF01636">
    <property type="entry name" value="APH"/>
    <property type="match status" value="1"/>
</dbReference>
<dbReference type="Gene3D" id="1.20.140.10">
    <property type="entry name" value="Butyryl-CoA Dehydrogenase, subunit A, domain 3"/>
    <property type="match status" value="1"/>
</dbReference>
<dbReference type="Pfam" id="PF00441">
    <property type="entry name" value="Acyl-CoA_dh_1"/>
    <property type="match status" value="1"/>
</dbReference>
<evidence type="ECO:0000259" key="6">
    <source>
        <dbReference type="Pfam" id="PF00441"/>
    </source>
</evidence>
<organism evidence="10 11">
    <name type="scientific">Latimeria chalumnae</name>
    <name type="common">Coelacanth</name>
    <dbReference type="NCBI Taxonomy" id="7897"/>
    <lineage>
        <taxon>Eukaryota</taxon>
        <taxon>Metazoa</taxon>
        <taxon>Chordata</taxon>
        <taxon>Craniata</taxon>
        <taxon>Vertebrata</taxon>
        <taxon>Euteleostomi</taxon>
        <taxon>Coelacanthiformes</taxon>
        <taxon>Coelacanthidae</taxon>
        <taxon>Latimeria</taxon>
    </lineage>
</organism>
<dbReference type="InterPro" id="IPR036412">
    <property type="entry name" value="HAD-like_sf"/>
</dbReference>
<dbReference type="InterPro" id="IPR011009">
    <property type="entry name" value="Kinase-like_dom_sf"/>
</dbReference>
<dbReference type="InParanoid" id="H3AVJ6"/>
<feature type="domain" description="Acyl-CoA oxidase/dehydrogenase middle" evidence="8">
    <location>
        <begin position="794"/>
        <end position="895"/>
    </location>
</feature>
<proteinExistence type="inferred from homology"/>
<dbReference type="EMBL" id="AFYH01073457">
    <property type="status" value="NOT_ANNOTATED_CDS"/>
    <property type="molecule type" value="Genomic_DNA"/>
</dbReference>
<dbReference type="Pfam" id="PF02770">
    <property type="entry name" value="Acyl-CoA_dh_M"/>
    <property type="match status" value="1"/>
</dbReference>
<dbReference type="InterPro" id="IPR009075">
    <property type="entry name" value="AcylCo_DH/oxidase_C"/>
</dbReference>
<dbReference type="Gene3D" id="3.40.50.1000">
    <property type="entry name" value="HAD superfamily/HAD-like"/>
    <property type="match status" value="1"/>
</dbReference>
<dbReference type="InterPro" id="IPR009100">
    <property type="entry name" value="AcylCoA_DH/oxidase_NM_dom_sf"/>
</dbReference>
<dbReference type="InterPro" id="IPR037069">
    <property type="entry name" value="AcylCoA_DH/ox_N_sf"/>
</dbReference>
<dbReference type="InterPro" id="IPR036250">
    <property type="entry name" value="AcylCo_DH-like_C"/>
</dbReference>
<name>H3AVJ6_LATCH</name>
<feature type="domain" description="Acyl-CoA dehydrogenase/oxidase N-terminal" evidence="9">
    <location>
        <begin position="671"/>
        <end position="790"/>
    </location>
</feature>
<reference evidence="10" key="2">
    <citation type="submission" date="2025-08" db="UniProtKB">
        <authorList>
            <consortium name="Ensembl"/>
        </authorList>
    </citation>
    <scope>IDENTIFICATION</scope>
</reference>
<dbReference type="FunCoup" id="H3AVJ6">
    <property type="interactions" value="1427"/>
</dbReference>
<dbReference type="OMA" id="AIAMIKI"/>
<dbReference type="AlphaFoldDB" id="H3AVJ6"/>
<sequence length="1060" mass="118487">MLVPRIFQPLHLRLVRAILTPCKQQCEMWGSLRWKHSGIQHYKAVIFDMGGVLLPSPYKVAAEWETWNRVPAGTIKQAIISGGENNAWMSYMRGELSAADFIEAFGKQCSEIAGWPVPVASFLTDLTSGLMTKQLPMMTDAIHCIRDEGLQTAVLSNNFYLHSGESFLPLDRSQFDVVSNKMVEHGVSFPLMTATVIPESDIRERKRESAFLNTLQNNAQVFRCLLFSLQKVSDPAIALKELETLLGFPLQGSVPGTRTVRKAMEIPVEPLKKFLGKVLGISTSEELILRQFSHGQSNPTYYIETGGHKVVLRKKPPGKLLPSAHAVEREYRVLKALGEVGVPVPKVLALCEDSSIIGTSFYLMEYCPGRIYKDPSLPGLDPSQRGDIYTAMNHTLSQIHSVNIKTVGLEDYGKYGNYVQRQVQIWTKQYKATETHTISAMERLIEWLPQHLPTEEKTTLVHGDYRLDNLIFHPEKPEVLAVLDWELSTFGDPISDLAYNCLAHYLPPDFPILRGMNKCNLEELGIPSAEEYFTLYCQNMGIQTIKNWNFYMAFSFFKVAAILQGVYKRSLIGQASSANAEGTGKLAERIADLAWDFAIKEGFRIFKSFPTSNLGMPTRTYSTWTRRLQLPTGPPASVCTTRDYSTSSHLPKGLLIVSPDGLSSHVKDLYHKLEKFMNVHIYPNEQKLRDYQASKNRWTPNPLVEELKERAKLEGLWNLFLPLEADPEIKYGAGLSNLEYAHLCELMGRSLNAPEIFNCSAPDTGNVEVLVRYGTGEQKEQWLKPLLDGKIRSCFAMTEPKVASSDATNIEASITEDGDSYILNAHKWWTTGALDPRCKLCVFMGKTNPDAPQHKQQSMVLVPMDAPGIKIVRPLGVYGFEDPPGGHGELIFENVRVPKKNILLGPGRGFEIAQGRLGPGRIHHCMRLIGYAERSLELMKKRVKSRVAFGKPLAEQGSILMDVANSRIEIEQARLLVLKAAHLMDTIGNKAAAPEIAMIKLVAPNVASRVIDRAVQAFGAAGLCSDYPLAEFFGWARSLRLADGPDEVHRTAVAKMELKR</sequence>
<dbReference type="InterPro" id="IPR052898">
    <property type="entry name" value="ACAD10-like"/>
</dbReference>
<evidence type="ECO:0000313" key="10">
    <source>
        <dbReference type="Ensembl" id="ENSLACP00000013667.1"/>
    </source>
</evidence>
<dbReference type="Gene3D" id="3.30.200.20">
    <property type="entry name" value="Phosphorylase Kinase, domain 1"/>
    <property type="match status" value="1"/>
</dbReference>
<dbReference type="InterPro" id="IPR002575">
    <property type="entry name" value="Aminoglycoside_PTrfase"/>
</dbReference>
<dbReference type="Gene3D" id="2.40.110.10">
    <property type="entry name" value="Butyryl-CoA Dehydrogenase, subunit A, domain 2"/>
    <property type="match status" value="1"/>
</dbReference>
<keyword evidence="3" id="KW-0285">Flavoprotein</keyword>
<dbReference type="InterPro" id="IPR041726">
    <property type="entry name" value="ACAD10_11_N"/>
</dbReference>
<gene>
    <name evidence="10" type="primary">ACAD10</name>
</gene>
<feature type="domain" description="Acyl-CoA dehydrogenase/oxidase C-terminal" evidence="6">
    <location>
        <begin position="907"/>
        <end position="1055"/>
    </location>
</feature>
<evidence type="ECO:0000256" key="4">
    <source>
        <dbReference type="ARBA" id="ARBA00022827"/>
    </source>
</evidence>
<evidence type="ECO:0000256" key="5">
    <source>
        <dbReference type="ARBA" id="ARBA00023002"/>
    </source>
</evidence>
<evidence type="ECO:0000259" key="8">
    <source>
        <dbReference type="Pfam" id="PF02770"/>
    </source>
</evidence>
<dbReference type="STRING" id="7897.ENSLACP00000013667"/>
<dbReference type="EMBL" id="AFYH01073455">
    <property type="status" value="NOT_ANNOTATED_CDS"/>
    <property type="molecule type" value="Genomic_DNA"/>
</dbReference>
<dbReference type="GeneTree" id="ENSGT00940000161620"/>
<dbReference type="PANTHER" id="PTHR47829:SF3">
    <property type="entry name" value="AMINOGLYCOSIDE PHOSPHOTRANSFERASE DOMAIN-CONTAINING PROTEIN"/>
    <property type="match status" value="1"/>
</dbReference>
<dbReference type="EMBL" id="AFYH01073458">
    <property type="status" value="NOT_ANNOTATED_CDS"/>
    <property type="molecule type" value="Genomic_DNA"/>
</dbReference>
<dbReference type="Pfam" id="PF02771">
    <property type="entry name" value="Acyl-CoA_dh_N"/>
    <property type="match status" value="1"/>
</dbReference>
<keyword evidence="4" id="KW-0274">FAD</keyword>
<reference evidence="11" key="1">
    <citation type="submission" date="2011-08" db="EMBL/GenBank/DDBJ databases">
        <title>The draft genome of Latimeria chalumnae.</title>
        <authorList>
            <person name="Di Palma F."/>
            <person name="Alfoldi J."/>
            <person name="Johnson J."/>
            <person name="Berlin A."/>
            <person name="Gnerre S."/>
            <person name="Jaffe D."/>
            <person name="MacCallum I."/>
            <person name="Young S."/>
            <person name="Walker B.J."/>
            <person name="Lander E."/>
            <person name="Lindblad-Toh K."/>
        </authorList>
    </citation>
    <scope>NUCLEOTIDE SEQUENCE [LARGE SCALE GENOMIC DNA]</scope>
    <source>
        <strain evidence="11">Wild caught</strain>
    </source>
</reference>
<dbReference type="CDD" id="cd05154">
    <property type="entry name" value="ACAD10_11_N-like"/>
    <property type="match status" value="1"/>
</dbReference>
<dbReference type="Gene3D" id="1.10.540.10">
    <property type="entry name" value="Acyl-CoA dehydrogenase/oxidase, N-terminal domain"/>
    <property type="match status" value="1"/>
</dbReference>
<dbReference type="Ensembl" id="ENSLACT00000013764.1">
    <property type="protein sequence ID" value="ENSLACP00000013667.1"/>
    <property type="gene ID" value="ENSLACG00000012029.1"/>
</dbReference>
<dbReference type="InterPro" id="IPR023198">
    <property type="entry name" value="PGP-like_dom2"/>
</dbReference>
<dbReference type="eggNOG" id="KOG3085">
    <property type="taxonomic scope" value="Eukaryota"/>
</dbReference>
<dbReference type="PANTHER" id="PTHR47829">
    <property type="entry name" value="HYDROLASE, PUTATIVE (AFU_ORTHOLOGUE AFUA_1G12880)-RELATED"/>
    <property type="match status" value="1"/>
</dbReference>
<dbReference type="Gene3D" id="1.10.150.240">
    <property type="entry name" value="Putative phosphatase, domain 2"/>
    <property type="match status" value="1"/>
</dbReference>
<dbReference type="HOGENOM" id="CLU_007526_2_0_1"/>
<dbReference type="SUPFAM" id="SSF56784">
    <property type="entry name" value="HAD-like"/>
    <property type="match status" value="1"/>
</dbReference>
<keyword evidence="5" id="KW-0560">Oxidoreductase</keyword>
<feature type="domain" description="Aminoglycoside phosphotransferase" evidence="7">
    <location>
        <begin position="289"/>
        <end position="501"/>
    </location>
</feature>
<reference evidence="10" key="3">
    <citation type="submission" date="2025-09" db="UniProtKB">
        <authorList>
            <consortium name="Ensembl"/>
        </authorList>
    </citation>
    <scope>IDENTIFICATION</scope>
</reference>
<comment type="cofactor">
    <cofactor evidence="1">
        <name>FAD</name>
        <dbReference type="ChEBI" id="CHEBI:57692"/>
    </cofactor>
</comment>
<evidence type="ECO:0000256" key="3">
    <source>
        <dbReference type="ARBA" id="ARBA00022630"/>
    </source>
</evidence>
<dbReference type="SUPFAM" id="SSF56112">
    <property type="entry name" value="Protein kinase-like (PK-like)"/>
    <property type="match status" value="1"/>
</dbReference>
<dbReference type="InterPro" id="IPR006091">
    <property type="entry name" value="Acyl-CoA_Oxase/DH_mid-dom"/>
</dbReference>
<dbReference type="InterPro" id="IPR046373">
    <property type="entry name" value="Acyl-CoA_Oxase/DH_mid-dom_sf"/>
</dbReference>
<evidence type="ECO:0000256" key="2">
    <source>
        <dbReference type="ARBA" id="ARBA00009347"/>
    </source>
</evidence>
<dbReference type="FunFam" id="1.20.140.10:FF:000018">
    <property type="entry name" value="Acyl-CoA dehydrogenase family member 10"/>
    <property type="match status" value="1"/>
</dbReference>
<comment type="similarity">
    <text evidence="2">Belongs to the acyl-CoA dehydrogenase family.</text>
</comment>
<dbReference type="Proteomes" id="UP000008672">
    <property type="component" value="Unassembled WGS sequence"/>
</dbReference>
<dbReference type="FunFam" id="2.40.110.10:FF:000002">
    <property type="entry name" value="Acyl-CoA dehydrogenase fadE12"/>
    <property type="match status" value="1"/>
</dbReference>
<evidence type="ECO:0000313" key="11">
    <source>
        <dbReference type="Proteomes" id="UP000008672"/>
    </source>
</evidence>
<dbReference type="GO" id="GO:0016627">
    <property type="term" value="F:oxidoreductase activity, acting on the CH-CH group of donors"/>
    <property type="evidence" value="ECO:0007669"/>
    <property type="project" value="InterPro"/>
</dbReference>
<evidence type="ECO:0000259" key="7">
    <source>
        <dbReference type="Pfam" id="PF01636"/>
    </source>
</evidence>
<evidence type="ECO:0000256" key="1">
    <source>
        <dbReference type="ARBA" id="ARBA00001974"/>
    </source>
</evidence>
<dbReference type="eggNOG" id="KOG1469">
    <property type="taxonomic scope" value="Eukaryota"/>
</dbReference>